<keyword evidence="5 7" id="KW-0472">Membrane</keyword>
<keyword evidence="4 7" id="KW-1133">Transmembrane helix</keyword>
<dbReference type="AlphaFoldDB" id="A0A921DX25"/>
<feature type="transmembrane region" description="Helical" evidence="7">
    <location>
        <begin position="81"/>
        <end position="100"/>
    </location>
</feature>
<sequence>MMWILVVIAAIFEIGWATGLKYANDFTTWTLTAIAIVVSFGLLIYAGTKLPTATVYAVFVGLGTVGTVLVDFIFFDLNFSFGVVFFILLLLTGILGLKTVTDVDEKKEVKP</sequence>
<protein>
    <submittedName>
        <fullName evidence="8">Chaperonin</fullName>
    </submittedName>
</protein>
<dbReference type="EMBL" id="DYYI01000056">
    <property type="protein sequence ID" value="HJE19742.1"/>
    <property type="molecule type" value="Genomic_DNA"/>
</dbReference>
<dbReference type="PANTHER" id="PTHR30561:SF7">
    <property type="entry name" value="GUANIDINIUM EFFLUX SYSTEM SUBUNIT GDNC-RELATED"/>
    <property type="match status" value="1"/>
</dbReference>
<feature type="transmembrane region" description="Helical" evidence="7">
    <location>
        <begin position="27"/>
        <end position="46"/>
    </location>
</feature>
<name>A0A921DX25_9STAP</name>
<dbReference type="SUPFAM" id="SSF103481">
    <property type="entry name" value="Multidrug resistance efflux transporter EmrE"/>
    <property type="match status" value="1"/>
</dbReference>
<dbReference type="InterPro" id="IPR000390">
    <property type="entry name" value="Small_drug/metabolite_transptr"/>
</dbReference>
<feature type="transmembrane region" description="Helical" evidence="7">
    <location>
        <begin position="53"/>
        <end position="75"/>
    </location>
</feature>
<comment type="caution">
    <text evidence="8">The sequence shown here is derived from an EMBL/GenBank/DDBJ whole genome shotgun (WGS) entry which is preliminary data.</text>
</comment>
<dbReference type="PANTHER" id="PTHR30561">
    <property type="entry name" value="SMR FAMILY PROTON-DEPENDENT DRUG EFFLUX TRANSPORTER SUGE"/>
    <property type="match status" value="1"/>
</dbReference>
<organism evidence="8 9">
    <name type="scientific">Aliicoccus persicus</name>
    <dbReference type="NCBI Taxonomy" id="930138"/>
    <lineage>
        <taxon>Bacteria</taxon>
        <taxon>Bacillati</taxon>
        <taxon>Bacillota</taxon>
        <taxon>Bacilli</taxon>
        <taxon>Bacillales</taxon>
        <taxon>Staphylococcaceae</taxon>
        <taxon>Aliicoccus</taxon>
    </lineage>
</organism>
<dbReference type="GO" id="GO:0022857">
    <property type="term" value="F:transmembrane transporter activity"/>
    <property type="evidence" value="ECO:0007669"/>
    <property type="project" value="InterPro"/>
</dbReference>
<dbReference type="Gene3D" id="1.10.3730.20">
    <property type="match status" value="1"/>
</dbReference>
<evidence type="ECO:0000256" key="6">
    <source>
        <dbReference type="RuleBase" id="RU003942"/>
    </source>
</evidence>
<keyword evidence="2" id="KW-1003">Cell membrane</keyword>
<keyword evidence="3 6" id="KW-0812">Transmembrane</keyword>
<gene>
    <name evidence="8" type="ORF">K8V35_05260</name>
</gene>
<evidence type="ECO:0000313" key="8">
    <source>
        <dbReference type="EMBL" id="HJE19742.1"/>
    </source>
</evidence>
<reference evidence="8" key="2">
    <citation type="submission" date="2021-09" db="EMBL/GenBank/DDBJ databases">
        <authorList>
            <person name="Gilroy R."/>
        </authorList>
    </citation>
    <scope>NUCLEOTIDE SEQUENCE</scope>
    <source>
        <strain evidence="8">6019</strain>
    </source>
</reference>
<proteinExistence type="inferred from homology"/>
<dbReference type="Pfam" id="PF00893">
    <property type="entry name" value="Multi_Drug_Res"/>
    <property type="match status" value="1"/>
</dbReference>
<evidence type="ECO:0000256" key="5">
    <source>
        <dbReference type="ARBA" id="ARBA00023136"/>
    </source>
</evidence>
<reference evidence="8" key="1">
    <citation type="journal article" date="2021" name="PeerJ">
        <title>Extensive microbial diversity within the chicken gut microbiome revealed by metagenomics and culture.</title>
        <authorList>
            <person name="Gilroy R."/>
            <person name="Ravi A."/>
            <person name="Getino M."/>
            <person name="Pursley I."/>
            <person name="Horton D.L."/>
            <person name="Alikhan N.F."/>
            <person name="Baker D."/>
            <person name="Gharbi K."/>
            <person name="Hall N."/>
            <person name="Watson M."/>
            <person name="Adriaenssens E.M."/>
            <person name="Foster-Nyarko E."/>
            <person name="Jarju S."/>
            <person name="Secka A."/>
            <person name="Antonio M."/>
            <person name="Oren A."/>
            <person name="Chaudhuri R.R."/>
            <person name="La Ragione R."/>
            <person name="Hildebrand F."/>
            <person name="Pallen M.J."/>
        </authorList>
    </citation>
    <scope>NUCLEOTIDE SEQUENCE</scope>
    <source>
        <strain evidence="8">6019</strain>
    </source>
</reference>
<evidence type="ECO:0000256" key="4">
    <source>
        <dbReference type="ARBA" id="ARBA00022989"/>
    </source>
</evidence>
<comment type="similarity">
    <text evidence="6">Belongs to the drug/metabolite transporter (DMT) superfamily. Small multidrug resistance (SMR) (TC 2.A.7.1) family.</text>
</comment>
<dbReference type="InterPro" id="IPR037185">
    <property type="entry name" value="EmrE-like"/>
</dbReference>
<comment type="subcellular location">
    <subcellularLocation>
        <location evidence="1 6">Cell membrane</location>
        <topology evidence="1 6">Multi-pass membrane protein</topology>
    </subcellularLocation>
</comment>
<dbReference type="Proteomes" id="UP000763505">
    <property type="component" value="Unassembled WGS sequence"/>
</dbReference>
<dbReference type="InterPro" id="IPR045324">
    <property type="entry name" value="Small_multidrug_res"/>
</dbReference>
<dbReference type="GO" id="GO:0005886">
    <property type="term" value="C:plasma membrane"/>
    <property type="evidence" value="ECO:0007669"/>
    <property type="project" value="UniProtKB-SubCell"/>
</dbReference>
<evidence type="ECO:0000256" key="2">
    <source>
        <dbReference type="ARBA" id="ARBA00022475"/>
    </source>
</evidence>
<evidence type="ECO:0000256" key="1">
    <source>
        <dbReference type="ARBA" id="ARBA00004651"/>
    </source>
</evidence>
<evidence type="ECO:0000256" key="7">
    <source>
        <dbReference type="SAM" id="Phobius"/>
    </source>
</evidence>
<evidence type="ECO:0000256" key="3">
    <source>
        <dbReference type="ARBA" id="ARBA00022692"/>
    </source>
</evidence>
<accession>A0A921DX25</accession>
<evidence type="ECO:0000313" key="9">
    <source>
        <dbReference type="Proteomes" id="UP000763505"/>
    </source>
</evidence>